<accession>A0AAD7U101</accession>
<dbReference type="Pfam" id="PF05057">
    <property type="entry name" value="DUF676"/>
    <property type="match status" value="1"/>
</dbReference>
<comment type="similarity">
    <text evidence="1">Belongs to the putative lipase ROG1 family.</text>
</comment>
<dbReference type="InterPro" id="IPR007751">
    <property type="entry name" value="DUF676_lipase-like"/>
</dbReference>
<dbReference type="PANTHER" id="PTHR12482">
    <property type="entry name" value="LIPASE ROG1-RELATED-RELATED"/>
    <property type="match status" value="1"/>
</dbReference>
<dbReference type="InterPro" id="IPR044294">
    <property type="entry name" value="Lipase-like"/>
</dbReference>
<dbReference type="SUPFAM" id="SSF53474">
    <property type="entry name" value="alpha/beta-Hydrolases"/>
    <property type="match status" value="1"/>
</dbReference>
<proteinExistence type="inferred from homology"/>
<organism evidence="3 4">
    <name type="scientific">Trametes cubensis</name>
    <dbReference type="NCBI Taxonomy" id="1111947"/>
    <lineage>
        <taxon>Eukaryota</taxon>
        <taxon>Fungi</taxon>
        <taxon>Dikarya</taxon>
        <taxon>Basidiomycota</taxon>
        <taxon>Agaricomycotina</taxon>
        <taxon>Agaricomycetes</taxon>
        <taxon>Polyporales</taxon>
        <taxon>Polyporaceae</taxon>
        <taxon>Trametes</taxon>
    </lineage>
</organism>
<sequence>MWGNPGHLAEMRRVVEERRGQATPERGPGGEVLHVLVPETNKEDGTYDGIDWGGERVAEEVYAEIKKLEQEGRKVTRFSVTGYSLGGLIARYLVGILHQRGFFTSVTPVNFNTVATPHIGLPRYPTVLSSLFAFFGPKLLSRTGEQFYVVDKWSKNGRPLLEVMADPNRLFYQALTLFEHVRIYANAVNDVTVPYPTAAIELEDIFVNHVQDGIKIEFDEEYAPIIKSYTIPESTTRPPKPRAFTAQWFKELKPNRPLLPPALQFSFPYNVLTLRPFPSSSMS</sequence>
<evidence type="ECO:0000256" key="1">
    <source>
        <dbReference type="ARBA" id="ARBA00007920"/>
    </source>
</evidence>
<evidence type="ECO:0000313" key="4">
    <source>
        <dbReference type="Proteomes" id="UP001215151"/>
    </source>
</evidence>
<dbReference type="InterPro" id="IPR029058">
    <property type="entry name" value="AB_hydrolase_fold"/>
</dbReference>
<protein>
    <recommendedName>
        <fullName evidence="2">DUF676 domain-containing protein</fullName>
    </recommendedName>
</protein>
<dbReference type="Proteomes" id="UP001215151">
    <property type="component" value="Unassembled WGS sequence"/>
</dbReference>
<evidence type="ECO:0000259" key="2">
    <source>
        <dbReference type="Pfam" id="PF05057"/>
    </source>
</evidence>
<evidence type="ECO:0000313" key="3">
    <source>
        <dbReference type="EMBL" id="KAJ8489330.1"/>
    </source>
</evidence>
<reference evidence="3" key="1">
    <citation type="submission" date="2022-11" db="EMBL/GenBank/DDBJ databases">
        <title>Genome Sequence of Cubamyces cubensis.</title>
        <authorList>
            <person name="Buettner E."/>
        </authorList>
    </citation>
    <scope>NUCLEOTIDE SEQUENCE</scope>
    <source>
        <strain evidence="3">MPL-01</strain>
    </source>
</reference>
<feature type="domain" description="DUF676" evidence="2">
    <location>
        <begin position="1"/>
        <end position="197"/>
    </location>
</feature>
<dbReference type="PANTHER" id="PTHR12482:SF62">
    <property type="entry name" value="LIPASE ROG1-RELATED"/>
    <property type="match status" value="1"/>
</dbReference>
<comment type="caution">
    <text evidence="3">The sequence shown here is derived from an EMBL/GenBank/DDBJ whole genome shotgun (WGS) entry which is preliminary data.</text>
</comment>
<dbReference type="EMBL" id="JAPEVG010000050">
    <property type="protein sequence ID" value="KAJ8489330.1"/>
    <property type="molecule type" value="Genomic_DNA"/>
</dbReference>
<dbReference type="AlphaFoldDB" id="A0AAD7U101"/>
<keyword evidence="4" id="KW-1185">Reference proteome</keyword>
<name>A0AAD7U101_9APHY</name>
<gene>
    <name evidence="3" type="ORF">ONZ51_g2963</name>
</gene>
<dbReference type="Gene3D" id="3.40.50.1820">
    <property type="entry name" value="alpha/beta hydrolase"/>
    <property type="match status" value="1"/>
</dbReference>